<dbReference type="HOGENOM" id="CLU_071330_2_0_10"/>
<evidence type="ECO:0000259" key="1">
    <source>
        <dbReference type="Pfam" id="PF13460"/>
    </source>
</evidence>
<keyword evidence="3" id="KW-1185">Reference proteome</keyword>
<dbReference type="InterPro" id="IPR036291">
    <property type="entry name" value="NAD(P)-bd_dom_sf"/>
</dbReference>
<dbReference type="Gene3D" id="3.40.50.720">
    <property type="entry name" value="NAD(P)-binding Rossmann-like Domain"/>
    <property type="match status" value="1"/>
</dbReference>
<dbReference type="AlphaFoldDB" id="A4C0A1"/>
<evidence type="ECO:0000313" key="3">
    <source>
        <dbReference type="Proteomes" id="UP000003053"/>
    </source>
</evidence>
<accession>A4C0A1</accession>
<dbReference type="RefSeq" id="WP_004570512.1">
    <property type="nucleotide sequence ID" value="NZ_CH724148.1"/>
</dbReference>
<name>A4C0A1_9FLAO</name>
<organism evidence="2 3">
    <name type="scientific">Polaribacter irgensii 23-P</name>
    <dbReference type="NCBI Taxonomy" id="313594"/>
    <lineage>
        <taxon>Bacteria</taxon>
        <taxon>Pseudomonadati</taxon>
        <taxon>Bacteroidota</taxon>
        <taxon>Flavobacteriia</taxon>
        <taxon>Flavobacteriales</taxon>
        <taxon>Flavobacteriaceae</taxon>
    </lineage>
</organism>
<dbReference type="PANTHER" id="PTHR14097">
    <property type="entry name" value="OXIDOREDUCTASE HTATIP2"/>
    <property type="match status" value="1"/>
</dbReference>
<proteinExistence type="predicted"/>
<dbReference type="EMBL" id="AAOG01000002">
    <property type="protein sequence ID" value="EAR12844.1"/>
    <property type="molecule type" value="Genomic_DNA"/>
</dbReference>
<gene>
    <name evidence="2" type="ORF">PI23P_09460</name>
</gene>
<dbReference type="SUPFAM" id="SSF51735">
    <property type="entry name" value="NAD(P)-binding Rossmann-fold domains"/>
    <property type="match status" value="1"/>
</dbReference>
<sequence>MGKTAIVLGATGLTGGILLEHLIADSSYDKIKLFSRSSVGSTSKKVEEYLVDMLQLELHSVQFTGDEVFCCIGTTATKTPDKKRYKLIDYGIPVSAAKLAKQNGIQTFIVLSSMGADSKSTVFYSKTKGEMERDVLLQNVRHTFILRPSLIGGHRNEHRLGEKIGKVAMGLLNPFLTGEFKKYRIIHPDKIVKCMKIVARNTAHDVFLDSHKILTIANSSVL</sequence>
<dbReference type="PANTHER" id="PTHR14097:SF7">
    <property type="entry name" value="OXIDOREDUCTASE HTATIP2"/>
    <property type="match status" value="1"/>
</dbReference>
<dbReference type="STRING" id="313594.PI23P_09460"/>
<dbReference type="Pfam" id="PF13460">
    <property type="entry name" value="NAD_binding_10"/>
    <property type="match status" value="1"/>
</dbReference>
<dbReference type="Proteomes" id="UP000003053">
    <property type="component" value="Unassembled WGS sequence"/>
</dbReference>
<dbReference type="InterPro" id="IPR016040">
    <property type="entry name" value="NAD(P)-bd_dom"/>
</dbReference>
<feature type="domain" description="NAD(P)-binding" evidence="1">
    <location>
        <begin position="9"/>
        <end position="130"/>
    </location>
</feature>
<reference evidence="2 3" key="1">
    <citation type="submission" date="2006-02" db="EMBL/GenBank/DDBJ databases">
        <authorList>
            <person name="Murray A."/>
            <person name="Staley J."/>
            <person name="Ferriera S."/>
            <person name="Johnson J."/>
            <person name="Kravitz S."/>
            <person name="Halpern A."/>
            <person name="Remington K."/>
            <person name="Beeson K."/>
            <person name="Tran B."/>
            <person name="Rogers Y.-H."/>
            <person name="Friedman R."/>
            <person name="Venter J.C."/>
        </authorList>
    </citation>
    <scope>NUCLEOTIDE SEQUENCE [LARGE SCALE GENOMIC DNA]</scope>
    <source>
        <strain evidence="2 3">23-P</strain>
    </source>
</reference>
<protein>
    <recommendedName>
        <fullName evidence="1">NAD(P)-binding domain-containing protein</fullName>
    </recommendedName>
</protein>
<dbReference type="OrthoDB" id="9798632at2"/>
<evidence type="ECO:0000313" key="2">
    <source>
        <dbReference type="EMBL" id="EAR12844.1"/>
    </source>
</evidence>
<dbReference type="eggNOG" id="COG0702">
    <property type="taxonomic scope" value="Bacteria"/>
</dbReference>
<comment type="caution">
    <text evidence="2">The sequence shown here is derived from an EMBL/GenBank/DDBJ whole genome shotgun (WGS) entry which is preliminary data.</text>
</comment>